<dbReference type="EMBL" id="GGEC01057031">
    <property type="protein sequence ID" value="MBX37515.1"/>
    <property type="molecule type" value="Transcribed_RNA"/>
</dbReference>
<proteinExistence type="predicted"/>
<reference evidence="1" key="1">
    <citation type="submission" date="2018-02" db="EMBL/GenBank/DDBJ databases">
        <title>Rhizophora mucronata_Transcriptome.</title>
        <authorList>
            <person name="Meera S.P."/>
            <person name="Sreeshan A."/>
            <person name="Augustine A."/>
        </authorList>
    </citation>
    <scope>NUCLEOTIDE SEQUENCE</scope>
    <source>
        <tissue evidence="1">Leaf</tissue>
    </source>
</reference>
<name>A0A2P2N502_RHIMU</name>
<sequence>MSLKGEKMNSNQFKQNFISLLQNLSSHAYASNINNKHNNLHETLVNKSFLNFPL</sequence>
<evidence type="ECO:0000313" key="1">
    <source>
        <dbReference type="EMBL" id="MBX37515.1"/>
    </source>
</evidence>
<dbReference type="AlphaFoldDB" id="A0A2P2N502"/>
<organism evidence="1">
    <name type="scientific">Rhizophora mucronata</name>
    <name type="common">Asiatic mangrove</name>
    <dbReference type="NCBI Taxonomy" id="61149"/>
    <lineage>
        <taxon>Eukaryota</taxon>
        <taxon>Viridiplantae</taxon>
        <taxon>Streptophyta</taxon>
        <taxon>Embryophyta</taxon>
        <taxon>Tracheophyta</taxon>
        <taxon>Spermatophyta</taxon>
        <taxon>Magnoliopsida</taxon>
        <taxon>eudicotyledons</taxon>
        <taxon>Gunneridae</taxon>
        <taxon>Pentapetalae</taxon>
        <taxon>rosids</taxon>
        <taxon>fabids</taxon>
        <taxon>Malpighiales</taxon>
        <taxon>Rhizophoraceae</taxon>
        <taxon>Rhizophora</taxon>
    </lineage>
</organism>
<accession>A0A2P2N502</accession>
<protein>
    <submittedName>
        <fullName evidence="1">Uncharacterized protein</fullName>
    </submittedName>
</protein>